<reference evidence="1 2" key="1">
    <citation type="submission" date="2019-01" db="EMBL/GenBank/DDBJ databases">
        <authorList>
            <person name="Sayadi A."/>
        </authorList>
    </citation>
    <scope>NUCLEOTIDE SEQUENCE [LARGE SCALE GENOMIC DNA]</scope>
</reference>
<organism evidence="1 2">
    <name type="scientific">Callosobruchus maculatus</name>
    <name type="common">Southern cowpea weevil</name>
    <name type="synonym">Pulse bruchid</name>
    <dbReference type="NCBI Taxonomy" id="64391"/>
    <lineage>
        <taxon>Eukaryota</taxon>
        <taxon>Metazoa</taxon>
        <taxon>Ecdysozoa</taxon>
        <taxon>Arthropoda</taxon>
        <taxon>Hexapoda</taxon>
        <taxon>Insecta</taxon>
        <taxon>Pterygota</taxon>
        <taxon>Neoptera</taxon>
        <taxon>Endopterygota</taxon>
        <taxon>Coleoptera</taxon>
        <taxon>Polyphaga</taxon>
        <taxon>Cucujiformia</taxon>
        <taxon>Chrysomeloidea</taxon>
        <taxon>Chrysomelidae</taxon>
        <taxon>Bruchinae</taxon>
        <taxon>Bruchini</taxon>
        <taxon>Callosobruchus</taxon>
    </lineage>
</organism>
<dbReference type="OrthoDB" id="6742823at2759"/>
<evidence type="ECO:0000313" key="2">
    <source>
        <dbReference type="Proteomes" id="UP000410492"/>
    </source>
</evidence>
<gene>
    <name evidence="1" type="ORF">CALMAC_LOCUS7430</name>
</gene>
<protein>
    <submittedName>
        <fullName evidence="1">Uncharacterized protein</fullName>
    </submittedName>
</protein>
<dbReference type="AlphaFoldDB" id="A0A653CCF4"/>
<sequence>MPAQPIIPRPPDACCRPSFSSVYRDLTYPCRLIPYAIPAPMAKIDYLFVPVCPPRDACPPRILIED</sequence>
<dbReference type="EMBL" id="CAACVG010007303">
    <property type="protein sequence ID" value="VEN44750.1"/>
    <property type="molecule type" value="Genomic_DNA"/>
</dbReference>
<evidence type="ECO:0000313" key="1">
    <source>
        <dbReference type="EMBL" id="VEN44750.1"/>
    </source>
</evidence>
<accession>A0A653CCF4</accession>
<name>A0A653CCF4_CALMS</name>
<keyword evidence="2" id="KW-1185">Reference proteome</keyword>
<dbReference type="Proteomes" id="UP000410492">
    <property type="component" value="Unassembled WGS sequence"/>
</dbReference>
<proteinExistence type="predicted"/>